<reference evidence="1 2" key="1">
    <citation type="journal article" date="2023" name="Sci. Data">
        <title>Genome assembly of the Korean intertidal mud-creeper Batillaria attramentaria.</title>
        <authorList>
            <person name="Patra A.K."/>
            <person name="Ho P.T."/>
            <person name="Jun S."/>
            <person name="Lee S.J."/>
            <person name="Kim Y."/>
            <person name="Won Y.J."/>
        </authorList>
    </citation>
    <scope>NUCLEOTIDE SEQUENCE [LARGE SCALE GENOMIC DNA]</scope>
    <source>
        <strain evidence="1">Wonlab-2016</strain>
    </source>
</reference>
<feature type="non-terminal residue" evidence="1">
    <location>
        <position position="91"/>
    </location>
</feature>
<sequence length="91" mass="10338">QPPVDEGGTGNNIDTLPIDHNDGLFGERSHAGRVVFLLHRMNCTFVLVSREILVEMRMMQLSLSHCSLNYYCRQQISRVRVPQHPSNSMVS</sequence>
<gene>
    <name evidence="1" type="ORF">BaRGS_00015266</name>
</gene>
<dbReference type="EMBL" id="JACVVK020000092">
    <property type="protein sequence ID" value="KAK7493555.1"/>
    <property type="molecule type" value="Genomic_DNA"/>
</dbReference>
<dbReference type="AlphaFoldDB" id="A0ABD0L354"/>
<keyword evidence="2" id="KW-1185">Reference proteome</keyword>
<accession>A0ABD0L354</accession>
<proteinExistence type="predicted"/>
<comment type="caution">
    <text evidence="1">The sequence shown here is derived from an EMBL/GenBank/DDBJ whole genome shotgun (WGS) entry which is preliminary data.</text>
</comment>
<evidence type="ECO:0000313" key="2">
    <source>
        <dbReference type="Proteomes" id="UP001519460"/>
    </source>
</evidence>
<name>A0ABD0L354_9CAEN</name>
<protein>
    <submittedName>
        <fullName evidence="1">Uncharacterized protein</fullName>
    </submittedName>
</protein>
<evidence type="ECO:0000313" key="1">
    <source>
        <dbReference type="EMBL" id="KAK7493555.1"/>
    </source>
</evidence>
<dbReference type="Proteomes" id="UP001519460">
    <property type="component" value="Unassembled WGS sequence"/>
</dbReference>
<organism evidence="1 2">
    <name type="scientific">Batillaria attramentaria</name>
    <dbReference type="NCBI Taxonomy" id="370345"/>
    <lineage>
        <taxon>Eukaryota</taxon>
        <taxon>Metazoa</taxon>
        <taxon>Spiralia</taxon>
        <taxon>Lophotrochozoa</taxon>
        <taxon>Mollusca</taxon>
        <taxon>Gastropoda</taxon>
        <taxon>Caenogastropoda</taxon>
        <taxon>Sorbeoconcha</taxon>
        <taxon>Cerithioidea</taxon>
        <taxon>Batillariidae</taxon>
        <taxon>Batillaria</taxon>
    </lineage>
</organism>
<feature type="non-terminal residue" evidence="1">
    <location>
        <position position="1"/>
    </location>
</feature>